<dbReference type="Proteomes" id="UP001243009">
    <property type="component" value="Unassembled WGS sequence"/>
</dbReference>
<comment type="caution">
    <text evidence="1">The sequence shown here is derived from an EMBL/GenBank/DDBJ whole genome shotgun (WGS) entry which is preliminary data.</text>
</comment>
<evidence type="ECO:0000313" key="2">
    <source>
        <dbReference type="Proteomes" id="UP001243009"/>
    </source>
</evidence>
<gene>
    <name evidence="1" type="ORF">Q7A36_38730</name>
</gene>
<keyword evidence="2" id="KW-1185">Reference proteome</keyword>
<evidence type="ECO:0000313" key="1">
    <source>
        <dbReference type="EMBL" id="MDO9714292.1"/>
    </source>
</evidence>
<dbReference type="RefSeq" id="WP_305109125.1">
    <property type="nucleotide sequence ID" value="NZ_JAUTWS010000205.1"/>
</dbReference>
<proteinExistence type="predicted"/>
<organism evidence="1 2">
    <name type="scientific">Paracraurococcus lichenis</name>
    <dbReference type="NCBI Taxonomy" id="3064888"/>
    <lineage>
        <taxon>Bacteria</taxon>
        <taxon>Pseudomonadati</taxon>
        <taxon>Pseudomonadota</taxon>
        <taxon>Alphaproteobacteria</taxon>
        <taxon>Acetobacterales</taxon>
        <taxon>Roseomonadaceae</taxon>
        <taxon>Paracraurococcus</taxon>
    </lineage>
</organism>
<accession>A0ABT9EDI0</accession>
<protein>
    <submittedName>
        <fullName evidence="1">Uncharacterized protein</fullName>
    </submittedName>
</protein>
<name>A0ABT9EDI0_9PROT</name>
<sequence length="79" mass="9485">MPYTDDSEYPFRAPHSHRYKTVARIDPADHRRLKRFIEDRPELRLLGIEDNLPDQWGVHVGCASERVRDDFDEWVYNTL</sequence>
<reference evidence="1 2" key="1">
    <citation type="submission" date="2023-08" db="EMBL/GenBank/DDBJ databases">
        <title>The draft genome sequence of Paracraurococcus sp. LOR1-02.</title>
        <authorList>
            <person name="Kingkaew E."/>
            <person name="Tanasupawat S."/>
        </authorList>
    </citation>
    <scope>NUCLEOTIDE SEQUENCE [LARGE SCALE GENOMIC DNA]</scope>
    <source>
        <strain evidence="1 2">LOR1-02</strain>
    </source>
</reference>
<dbReference type="EMBL" id="JAUTWS010000205">
    <property type="protein sequence ID" value="MDO9714292.1"/>
    <property type="molecule type" value="Genomic_DNA"/>
</dbReference>